<accession>A0ABD0VCS1</accession>
<gene>
    <name evidence="2" type="ORF">M5K25_006479</name>
</gene>
<keyword evidence="1" id="KW-0472">Membrane</keyword>
<sequence>MVHSKADCRILHPHLNDTTIYLHHPVIAGDMATNNFCSNGCSTIVPSKIVGNLDNIVVNPMLTNVGDVASPSNANVNLVTESITNAMDDKLTTVLASNSLSNHLAISPNVNSDEHRSSISEDLQALSMAASLGLCLLLLLFYLL</sequence>
<keyword evidence="3" id="KW-1185">Reference proteome</keyword>
<dbReference type="Proteomes" id="UP001552299">
    <property type="component" value="Unassembled WGS sequence"/>
</dbReference>
<evidence type="ECO:0000256" key="1">
    <source>
        <dbReference type="SAM" id="Phobius"/>
    </source>
</evidence>
<evidence type="ECO:0000313" key="2">
    <source>
        <dbReference type="EMBL" id="KAL0922490.1"/>
    </source>
</evidence>
<proteinExistence type="predicted"/>
<feature type="transmembrane region" description="Helical" evidence="1">
    <location>
        <begin position="125"/>
        <end position="143"/>
    </location>
</feature>
<keyword evidence="1" id="KW-0812">Transmembrane</keyword>
<dbReference type="EMBL" id="JANQDX010000006">
    <property type="protein sequence ID" value="KAL0922490.1"/>
    <property type="molecule type" value="Genomic_DNA"/>
</dbReference>
<name>A0ABD0VCS1_DENTH</name>
<dbReference type="AlphaFoldDB" id="A0ABD0VCS1"/>
<reference evidence="2 3" key="1">
    <citation type="journal article" date="2024" name="Plant Biotechnol. J.">
        <title>Dendrobium thyrsiflorum genome and its molecular insights into genes involved in important horticultural traits.</title>
        <authorList>
            <person name="Chen B."/>
            <person name="Wang J.Y."/>
            <person name="Zheng P.J."/>
            <person name="Li K.L."/>
            <person name="Liang Y.M."/>
            <person name="Chen X.F."/>
            <person name="Zhang C."/>
            <person name="Zhao X."/>
            <person name="He X."/>
            <person name="Zhang G.Q."/>
            <person name="Liu Z.J."/>
            <person name="Xu Q."/>
        </authorList>
    </citation>
    <scope>NUCLEOTIDE SEQUENCE [LARGE SCALE GENOMIC DNA]</scope>
    <source>
        <strain evidence="2">GZMU011</strain>
    </source>
</reference>
<comment type="caution">
    <text evidence="2">The sequence shown here is derived from an EMBL/GenBank/DDBJ whole genome shotgun (WGS) entry which is preliminary data.</text>
</comment>
<keyword evidence="1" id="KW-1133">Transmembrane helix</keyword>
<protein>
    <submittedName>
        <fullName evidence="2">Uncharacterized protein</fullName>
    </submittedName>
</protein>
<organism evidence="2 3">
    <name type="scientific">Dendrobium thyrsiflorum</name>
    <name type="common">Pinecone-like raceme dendrobium</name>
    <name type="synonym">Orchid</name>
    <dbReference type="NCBI Taxonomy" id="117978"/>
    <lineage>
        <taxon>Eukaryota</taxon>
        <taxon>Viridiplantae</taxon>
        <taxon>Streptophyta</taxon>
        <taxon>Embryophyta</taxon>
        <taxon>Tracheophyta</taxon>
        <taxon>Spermatophyta</taxon>
        <taxon>Magnoliopsida</taxon>
        <taxon>Liliopsida</taxon>
        <taxon>Asparagales</taxon>
        <taxon>Orchidaceae</taxon>
        <taxon>Epidendroideae</taxon>
        <taxon>Malaxideae</taxon>
        <taxon>Dendrobiinae</taxon>
        <taxon>Dendrobium</taxon>
    </lineage>
</organism>
<evidence type="ECO:0000313" key="3">
    <source>
        <dbReference type="Proteomes" id="UP001552299"/>
    </source>
</evidence>